<feature type="compositionally biased region" description="Basic residues" evidence="1">
    <location>
        <begin position="10"/>
        <end position="30"/>
    </location>
</feature>
<organism evidence="2 3">
    <name type="scientific">Stephania japonica</name>
    <dbReference type="NCBI Taxonomy" id="461633"/>
    <lineage>
        <taxon>Eukaryota</taxon>
        <taxon>Viridiplantae</taxon>
        <taxon>Streptophyta</taxon>
        <taxon>Embryophyta</taxon>
        <taxon>Tracheophyta</taxon>
        <taxon>Spermatophyta</taxon>
        <taxon>Magnoliopsida</taxon>
        <taxon>Ranunculales</taxon>
        <taxon>Menispermaceae</taxon>
        <taxon>Menispermoideae</taxon>
        <taxon>Cissampelideae</taxon>
        <taxon>Stephania</taxon>
    </lineage>
</organism>
<evidence type="ECO:0000313" key="2">
    <source>
        <dbReference type="EMBL" id="KAK9155172.1"/>
    </source>
</evidence>
<proteinExistence type="predicted"/>
<protein>
    <submittedName>
        <fullName evidence="2">Uncharacterized protein</fullName>
    </submittedName>
</protein>
<dbReference type="EMBL" id="JBBNAE010000001">
    <property type="protein sequence ID" value="KAK9155172.1"/>
    <property type="molecule type" value="Genomic_DNA"/>
</dbReference>
<feature type="region of interest" description="Disordered" evidence="1">
    <location>
        <begin position="1"/>
        <end position="69"/>
    </location>
</feature>
<keyword evidence="3" id="KW-1185">Reference proteome</keyword>
<comment type="caution">
    <text evidence="2">The sequence shown here is derived from an EMBL/GenBank/DDBJ whole genome shotgun (WGS) entry which is preliminary data.</text>
</comment>
<sequence length="79" mass="9187">MDGESIGVEKRRRLKREKKKKKKRNQRRKSSLVIPETISFLLRVRPPKPGRTGPGAVQPPGPDRSRWGPLKKYMLNKIK</sequence>
<evidence type="ECO:0000256" key="1">
    <source>
        <dbReference type="SAM" id="MobiDB-lite"/>
    </source>
</evidence>
<accession>A0AAP0KM93</accession>
<dbReference type="AlphaFoldDB" id="A0AAP0KM93"/>
<reference evidence="2 3" key="1">
    <citation type="submission" date="2024-01" db="EMBL/GenBank/DDBJ databases">
        <title>Genome assemblies of Stephania.</title>
        <authorList>
            <person name="Yang L."/>
        </authorList>
    </citation>
    <scope>NUCLEOTIDE SEQUENCE [LARGE SCALE GENOMIC DNA]</scope>
    <source>
        <strain evidence="2">QJT</strain>
        <tissue evidence="2">Leaf</tissue>
    </source>
</reference>
<evidence type="ECO:0000313" key="3">
    <source>
        <dbReference type="Proteomes" id="UP001417504"/>
    </source>
</evidence>
<name>A0AAP0KM93_9MAGN</name>
<gene>
    <name evidence="2" type="ORF">Sjap_002652</name>
</gene>
<dbReference type="Proteomes" id="UP001417504">
    <property type="component" value="Unassembled WGS sequence"/>
</dbReference>